<organism evidence="1 2">
    <name type="scientific">Acrobeloides nanus</name>
    <dbReference type="NCBI Taxonomy" id="290746"/>
    <lineage>
        <taxon>Eukaryota</taxon>
        <taxon>Metazoa</taxon>
        <taxon>Ecdysozoa</taxon>
        <taxon>Nematoda</taxon>
        <taxon>Chromadorea</taxon>
        <taxon>Rhabditida</taxon>
        <taxon>Tylenchina</taxon>
        <taxon>Cephalobomorpha</taxon>
        <taxon>Cephaloboidea</taxon>
        <taxon>Cephalobidae</taxon>
        <taxon>Acrobeloides</taxon>
    </lineage>
</organism>
<name>A0A914C7D5_9BILA</name>
<accession>A0A914C7D5</accession>
<dbReference type="AlphaFoldDB" id="A0A914C7D5"/>
<dbReference type="Proteomes" id="UP000887540">
    <property type="component" value="Unplaced"/>
</dbReference>
<evidence type="ECO:0000313" key="2">
    <source>
        <dbReference type="WBParaSite" id="ACRNAN_Path_390.g1482.t1"/>
    </source>
</evidence>
<proteinExistence type="predicted"/>
<protein>
    <submittedName>
        <fullName evidence="2">SnoaL-like domain-containing protein</fullName>
    </submittedName>
</protein>
<evidence type="ECO:0000313" key="1">
    <source>
        <dbReference type="Proteomes" id="UP000887540"/>
    </source>
</evidence>
<dbReference type="WBParaSite" id="ACRNAN_Path_390.g1482.t1">
    <property type="protein sequence ID" value="ACRNAN_Path_390.g1482.t1"/>
    <property type="gene ID" value="ACRNAN_Path_390.g1482"/>
</dbReference>
<dbReference type="SUPFAM" id="SSF54427">
    <property type="entry name" value="NTF2-like"/>
    <property type="match status" value="2"/>
</dbReference>
<dbReference type="Gene3D" id="3.10.450.50">
    <property type="match status" value="2"/>
</dbReference>
<sequence>MVLTNPEIDSILNEIEANFGEAYLNKDVQKLLEFYHPQALIVQRGGDSAYGHNEIKKYLKECFKEVDRFGAFDRTRVSVTTNGEFLIKEGIIECIKKGKSKKYGALSIFKRMDDGSYKYYRDDSDKKPYQFTEQKSVNLTSSFPLNHADIERILKEIEAKFYEAYTNKDINKILDFYHSDALITARGDDSAYGKDLKYYFKECFKEIDRFGSTEQVKISATIDGEYIIREAIVEGIKNGQSKKYDSFNMFKRIADGSYQFYRDDSDQNPIGYTGPSVSEMEEKVTTKAFVNMVVDSVVDKLLS</sequence>
<dbReference type="InterPro" id="IPR032710">
    <property type="entry name" value="NTF2-like_dom_sf"/>
</dbReference>
<keyword evidence="1" id="KW-1185">Reference proteome</keyword>
<reference evidence="2" key="1">
    <citation type="submission" date="2022-11" db="UniProtKB">
        <authorList>
            <consortium name="WormBaseParasite"/>
        </authorList>
    </citation>
    <scope>IDENTIFICATION</scope>
</reference>